<proteinExistence type="predicted"/>
<sequence>MGGITIKIPKPYPKQIEFYKAKTRYIAYGGARGGGKSHAARTKTVLLALRYPGLQILLLRRTLPELRENHTIPLLRMLSGVARYKEQSKEFVFENGSRIVLGYCAAERDVLQYQGQAYDVIFMEEATQFTEFQFQALTECNRSSGLCREAFSPRMYFTCNPGGVGHEWVKRLFITRDYRRSERAEDYTFIPAKVYDNDFLMKNSPDYVRTLENLPEKRRKAMLDGDWDIFDGQYFSEFNRDIHVMEPFPIPADWRRYFAMDYGLDMLAGYWIAVDHQGRAYVYRELYEGRDNERGKNGAGHIIRDAAARIRELTPQGEKIYQYIAPPDLWNRRQDSGKSAAELFAEHGVNLVKADNDRVQGWLNLHEWLAPDTDERGNPCAGLRIFANCVNLIRTLPALQFDDKDPNDCADEPHEITHAPDAIRYFVAGRPAPGRRPKPEKHYNFSWEKPKKNATGRGDKVKVV</sequence>
<name>A0A926E096_9FIRM</name>
<gene>
    <name evidence="3" type="ORF">H8711_09860</name>
</gene>
<dbReference type="InterPro" id="IPR035412">
    <property type="entry name" value="Terminase_L_N"/>
</dbReference>
<dbReference type="Gene3D" id="3.30.420.280">
    <property type="match status" value="1"/>
</dbReference>
<feature type="domain" description="Phage terminase large subunit N-terminal" evidence="2">
    <location>
        <begin position="24"/>
        <end position="216"/>
    </location>
</feature>
<feature type="region of interest" description="Disordered" evidence="1">
    <location>
        <begin position="429"/>
        <end position="464"/>
    </location>
</feature>
<dbReference type="RefSeq" id="WP_249283303.1">
    <property type="nucleotide sequence ID" value="NZ_JACRST010000016.1"/>
</dbReference>
<dbReference type="EMBL" id="JACRST010000016">
    <property type="protein sequence ID" value="MBC8547228.1"/>
    <property type="molecule type" value="Genomic_DNA"/>
</dbReference>
<accession>A0A926E096</accession>
<evidence type="ECO:0000259" key="2">
    <source>
        <dbReference type="Pfam" id="PF04466"/>
    </source>
</evidence>
<evidence type="ECO:0000256" key="1">
    <source>
        <dbReference type="SAM" id="MobiDB-lite"/>
    </source>
</evidence>
<dbReference type="Gene3D" id="3.40.50.300">
    <property type="entry name" value="P-loop containing nucleotide triphosphate hydrolases"/>
    <property type="match status" value="1"/>
</dbReference>
<protein>
    <recommendedName>
        <fullName evidence="2">Phage terminase large subunit N-terminal domain-containing protein</fullName>
    </recommendedName>
</protein>
<keyword evidence="4" id="KW-1185">Reference proteome</keyword>
<dbReference type="InterPro" id="IPR027417">
    <property type="entry name" value="P-loop_NTPase"/>
</dbReference>
<dbReference type="Proteomes" id="UP000653127">
    <property type="component" value="Unassembled WGS sequence"/>
</dbReference>
<organism evidence="3 4">
    <name type="scientific">Ligaoa zhengdingensis</name>
    <dbReference type="NCBI Taxonomy" id="2763658"/>
    <lineage>
        <taxon>Bacteria</taxon>
        <taxon>Bacillati</taxon>
        <taxon>Bacillota</taxon>
        <taxon>Clostridia</taxon>
        <taxon>Eubacteriales</taxon>
        <taxon>Oscillospiraceae</taxon>
        <taxon>Ligaoa</taxon>
    </lineage>
</organism>
<evidence type="ECO:0000313" key="3">
    <source>
        <dbReference type="EMBL" id="MBC8547228.1"/>
    </source>
</evidence>
<evidence type="ECO:0000313" key="4">
    <source>
        <dbReference type="Proteomes" id="UP000653127"/>
    </source>
</evidence>
<reference evidence="3" key="1">
    <citation type="submission" date="2020-08" db="EMBL/GenBank/DDBJ databases">
        <title>Genome public.</title>
        <authorList>
            <person name="Liu C."/>
            <person name="Sun Q."/>
        </authorList>
    </citation>
    <scope>NUCLEOTIDE SEQUENCE</scope>
    <source>
        <strain evidence="3">NSJ-31</strain>
    </source>
</reference>
<comment type="caution">
    <text evidence="3">The sequence shown here is derived from an EMBL/GenBank/DDBJ whole genome shotgun (WGS) entry which is preliminary data.</text>
</comment>
<dbReference type="AlphaFoldDB" id="A0A926E096"/>
<feature type="compositionally biased region" description="Basic and acidic residues" evidence="1">
    <location>
        <begin position="440"/>
        <end position="464"/>
    </location>
</feature>
<dbReference type="Pfam" id="PF04466">
    <property type="entry name" value="Terminase_3"/>
    <property type="match status" value="1"/>
</dbReference>